<sequence length="109" mass="11826">MSMPLVQGCLLNIAALYIYVPISNPWIAYWQQCNNYLPRIIGDSDPNGIWSALCTNGCSKSSAAVGRSFGFACKHCCMRSRAFLVKESGRVGGSPFPILKSAWCGSKGE</sequence>
<reference evidence="1" key="2">
    <citation type="submission" date="2020-07" db="EMBL/GenBank/DDBJ databases">
        <authorList>
            <person name="Vera ALvarez R."/>
            <person name="Arias-Moreno D.M."/>
            <person name="Jimenez-Jacinto V."/>
            <person name="Jimenez-Bremont J.F."/>
            <person name="Swaminathan K."/>
            <person name="Moose S.P."/>
            <person name="Guerrero-Gonzalez M.L."/>
            <person name="Marino-Ramirez L."/>
            <person name="Landsman D."/>
            <person name="Rodriguez-Kessler M."/>
            <person name="Delgado-Sanchez P."/>
        </authorList>
    </citation>
    <scope>NUCLEOTIDE SEQUENCE</scope>
    <source>
        <tissue evidence="1">Cladode</tissue>
    </source>
</reference>
<protein>
    <submittedName>
        <fullName evidence="1">Uncharacterized protein</fullName>
    </submittedName>
</protein>
<organism evidence="1">
    <name type="scientific">Opuntia streptacantha</name>
    <name type="common">Prickly pear cactus</name>
    <name type="synonym">Opuntia cardona</name>
    <dbReference type="NCBI Taxonomy" id="393608"/>
    <lineage>
        <taxon>Eukaryota</taxon>
        <taxon>Viridiplantae</taxon>
        <taxon>Streptophyta</taxon>
        <taxon>Embryophyta</taxon>
        <taxon>Tracheophyta</taxon>
        <taxon>Spermatophyta</taxon>
        <taxon>Magnoliopsida</taxon>
        <taxon>eudicotyledons</taxon>
        <taxon>Gunneridae</taxon>
        <taxon>Pentapetalae</taxon>
        <taxon>Caryophyllales</taxon>
        <taxon>Cactineae</taxon>
        <taxon>Cactaceae</taxon>
        <taxon>Opuntioideae</taxon>
        <taxon>Opuntia</taxon>
    </lineage>
</organism>
<proteinExistence type="predicted"/>
<dbReference type="EMBL" id="GISG01050996">
    <property type="protein sequence ID" value="MBA4625244.1"/>
    <property type="molecule type" value="Transcribed_RNA"/>
</dbReference>
<dbReference type="AlphaFoldDB" id="A0A7C9CWJ0"/>
<evidence type="ECO:0000313" key="1">
    <source>
        <dbReference type="EMBL" id="MBA4625244.1"/>
    </source>
</evidence>
<accession>A0A7C9CWJ0</accession>
<name>A0A7C9CWJ0_OPUST</name>
<reference evidence="1" key="1">
    <citation type="journal article" date="2013" name="J. Plant Res.">
        <title>Effect of fungi and light on seed germination of three Opuntia species from semiarid lands of central Mexico.</title>
        <authorList>
            <person name="Delgado-Sanchez P."/>
            <person name="Jimenez-Bremont J.F."/>
            <person name="Guerrero-Gonzalez Mde L."/>
            <person name="Flores J."/>
        </authorList>
    </citation>
    <scope>NUCLEOTIDE SEQUENCE</scope>
    <source>
        <tissue evidence="1">Cladode</tissue>
    </source>
</reference>